<sequence>MAEIKYYAAQVAPEDQDPNFDRCNWWGWTVTGNRDYEGFTTAEYNKLFGTNGNVGALDLMVEEYQIMVENVNNSEYNTLEELLQGELGDYNRDWTPEQLEQWKEILSQDVPRWENMKCKALSLLCNREYAYKAIHGVCQSDWQRCYYPKDEENLLGDLEMQYFNTGEEWEVCDAAEIEEQGLPAPANGNEVDDLIEVSTSYYIGGSYSRENLAKALGCKPDEIKMWRWKGYRKISEYEEDR</sequence>
<organism evidence="1">
    <name type="scientific">Siphoviridae sp. ctAvK3</name>
    <dbReference type="NCBI Taxonomy" id="2826184"/>
    <lineage>
        <taxon>Viruses</taxon>
        <taxon>Duplodnaviria</taxon>
        <taxon>Heunggongvirae</taxon>
        <taxon>Uroviricota</taxon>
        <taxon>Caudoviricetes</taxon>
    </lineage>
</organism>
<accession>A0A8S5MI88</accession>
<evidence type="ECO:0000313" key="1">
    <source>
        <dbReference type="EMBL" id="DAD81934.1"/>
    </source>
</evidence>
<proteinExistence type="predicted"/>
<dbReference type="EMBL" id="BK014910">
    <property type="protein sequence ID" value="DAD81934.1"/>
    <property type="molecule type" value="Genomic_DNA"/>
</dbReference>
<protein>
    <submittedName>
        <fullName evidence="1">Uncharacterized protein</fullName>
    </submittedName>
</protein>
<reference evidence="1" key="1">
    <citation type="journal article" date="2021" name="Proc. Natl. Acad. Sci. U.S.A.">
        <title>A Catalog of Tens of Thousands of Viruses from Human Metagenomes Reveals Hidden Associations with Chronic Diseases.</title>
        <authorList>
            <person name="Tisza M.J."/>
            <person name="Buck C.B."/>
        </authorList>
    </citation>
    <scope>NUCLEOTIDE SEQUENCE</scope>
    <source>
        <strain evidence="1">CtAvK3</strain>
    </source>
</reference>
<name>A0A8S5MI88_9CAUD</name>